<dbReference type="CDD" id="cd03416">
    <property type="entry name" value="CbiX_SirB_N"/>
    <property type="match status" value="1"/>
</dbReference>
<evidence type="ECO:0000256" key="2">
    <source>
        <dbReference type="ARBA" id="ARBA00023239"/>
    </source>
</evidence>
<dbReference type="Gene3D" id="3.40.50.1400">
    <property type="match status" value="2"/>
</dbReference>
<name>H5XAC0_9PSEU</name>
<dbReference type="eggNOG" id="COG2138">
    <property type="taxonomic scope" value="Bacteria"/>
</dbReference>
<dbReference type="InterPro" id="IPR050963">
    <property type="entry name" value="Sirohydro_Cobaltochel/CbiX"/>
</dbReference>
<dbReference type="GO" id="GO:0016829">
    <property type="term" value="F:lyase activity"/>
    <property type="evidence" value="ECO:0007669"/>
    <property type="project" value="UniProtKB-KW"/>
</dbReference>
<dbReference type="PANTHER" id="PTHR33542:SF5">
    <property type="entry name" value="FERROCHELATASE CHE1"/>
    <property type="match status" value="1"/>
</dbReference>
<keyword evidence="1" id="KW-0479">Metal-binding</keyword>
<sequence length="168" mass="17192">MIVLVAHGTRDPEGARVIDRLASRVRARGVGVRVAFADVLRPDVTAVLDGLRCPADGTVVVPAFLAHGYHVRADIPAQVARSSRPRTVVSRPLGPAPVLLGAVCDRLREAGYREGDAVVLAAAGSSDERALSEVNSVAAALAARLGTAVRVGYAATATPTVADAVAAA</sequence>
<dbReference type="Pfam" id="PF01903">
    <property type="entry name" value="CbiX"/>
    <property type="match status" value="1"/>
</dbReference>
<dbReference type="STRING" id="882083.SacmaDRAFT_0992"/>
<dbReference type="Proteomes" id="UP000004926">
    <property type="component" value="Chromosome"/>
</dbReference>
<dbReference type="RefSeq" id="WP_009152671.1">
    <property type="nucleotide sequence ID" value="NZ_CM001439.1"/>
</dbReference>
<dbReference type="SUPFAM" id="SSF53800">
    <property type="entry name" value="Chelatase"/>
    <property type="match status" value="1"/>
</dbReference>
<evidence type="ECO:0008006" key="5">
    <source>
        <dbReference type="Google" id="ProtNLM"/>
    </source>
</evidence>
<dbReference type="InterPro" id="IPR002762">
    <property type="entry name" value="CbiX-like"/>
</dbReference>
<dbReference type="HOGENOM" id="CLU_056929_1_2_11"/>
<dbReference type="PANTHER" id="PTHR33542">
    <property type="entry name" value="SIROHYDROCHLORIN FERROCHELATASE, CHLOROPLASTIC"/>
    <property type="match status" value="1"/>
</dbReference>
<organism evidence="3 4">
    <name type="scientific">Saccharomonospora marina XMU15</name>
    <dbReference type="NCBI Taxonomy" id="882083"/>
    <lineage>
        <taxon>Bacteria</taxon>
        <taxon>Bacillati</taxon>
        <taxon>Actinomycetota</taxon>
        <taxon>Actinomycetes</taxon>
        <taxon>Pseudonocardiales</taxon>
        <taxon>Pseudonocardiaceae</taxon>
        <taxon>Saccharomonospora</taxon>
    </lineage>
</organism>
<evidence type="ECO:0000313" key="4">
    <source>
        <dbReference type="Proteomes" id="UP000004926"/>
    </source>
</evidence>
<dbReference type="EMBL" id="CM001439">
    <property type="protein sequence ID" value="EHR49285.1"/>
    <property type="molecule type" value="Genomic_DNA"/>
</dbReference>
<evidence type="ECO:0000256" key="1">
    <source>
        <dbReference type="ARBA" id="ARBA00022723"/>
    </source>
</evidence>
<keyword evidence="4" id="KW-1185">Reference proteome</keyword>
<feature type="non-terminal residue" evidence="3">
    <location>
        <position position="168"/>
    </location>
</feature>
<dbReference type="AlphaFoldDB" id="H5XAC0"/>
<accession>H5XAC0</accession>
<reference evidence="3 4" key="1">
    <citation type="journal article" date="2012" name="Stand. Genomic Sci.">
        <title>Genome sequence of the ocean sediment bacterium Saccharomonospora marina type strain (XMU15(T)).</title>
        <authorList>
            <person name="Klenk H.P."/>
            <person name="Lu M."/>
            <person name="Lucas S."/>
            <person name="Lapidus A."/>
            <person name="Copeland A."/>
            <person name="Pitluck S."/>
            <person name="Goodwin L.A."/>
            <person name="Han C."/>
            <person name="Tapia R."/>
            <person name="Brambilla E.M."/>
            <person name="Potter G."/>
            <person name="Land M."/>
            <person name="Ivanova N."/>
            <person name="Rohde M."/>
            <person name="Goker M."/>
            <person name="Detter J.C."/>
            <person name="Li W.J."/>
            <person name="Kyrpides N.C."/>
            <person name="Woyke T."/>
        </authorList>
    </citation>
    <scope>NUCLEOTIDE SEQUENCE [LARGE SCALE GENOMIC DNA]</scope>
    <source>
        <strain evidence="3 4">XMU15</strain>
    </source>
</reference>
<dbReference type="GO" id="GO:0046872">
    <property type="term" value="F:metal ion binding"/>
    <property type="evidence" value="ECO:0007669"/>
    <property type="project" value="UniProtKB-KW"/>
</dbReference>
<protein>
    <recommendedName>
        <fullName evidence="5">Cobalamin biosynthesis protein CbiX</fullName>
    </recommendedName>
</protein>
<gene>
    <name evidence="3" type="ORF">SacmaDRAFT_0992</name>
</gene>
<dbReference type="OrthoDB" id="7345302at2"/>
<evidence type="ECO:0000313" key="3">
    <source>
        <dbReference type="EMBL" id="EHR49285.1"/>
    </source>
</evidence>
<proteinExistence type="predicted"/>
<keyword evidence="2" id="KW-0456">Lyase</keyword>